<feature type="domain" description="Bacterial Ig-like" evidence="1">
    <location>
        <begin position="802"/>
        <end position="893"/>
    </location>
</feature>
<dbReference type="GO" id="GO:0005975">
    <property type="term" value="P:carbohydrate metabolic process"/>
    <property type="evidence" value="ECO:0007669"/>
    <property type="project" value="UniProtKB-ARBA"/>
</dbReference>
<feature type="domain" description="Bacterial Ig-like" evidence="1">
    <location>
        <begin position="510"/>
        <end position="597"/>
    </location>
</feature>
<dbReference type="Pfam" id="PF16640">
    <property type="entry name" value="Big_3_5"/>
    <property type="match status" value="7"/>
</dbReference>
<accession>A0A0A1DH81</accession>
<sequence length="1292" mass="127166">MLPAPIDSTLPTPGRHRAARAFRRRLAWLSVLATVVATMVATAGTAPAGAAQAPGDDVPAWSTGWSWTYQSNFRYLADGTDVSLNENVTYTVAGVETFQGQPAYKLNITGTITGGSGSAAVDGVGNAELSNFAGSVSGTKFVRRSDLALLQETQHQNLTGRAKVSIITQNITATIDLVMTPTRGWRALAFPLDAGQSWSNDVDVAYNGGFSYNAGSLASGTSTFDGIFSFKDPSSVTNATSAVPIGSVSTRRVHAQSADGQTVNTHWWSATHRNDAQELLRLPLDGGSLTLDRKLSAASTPAPGTTLTGTVTPSLSCAGGDVTVSGRLSTGAAGVPVSIALDKSPVDPGGAVTATTTTTAGGNYSATIAAPAEADGLSKTGARASWGVVVTSAGASAAGTLVVTPRSCSTLTYTGDTSAAQGSTATLRAVLADRTGGDVSGRTVTFALSGGASATATTNGAGVAETTISVAGPPRSATVTATYAGAPGLEPASTSSAFTVGTIATTTTVSADPAVVPLGEPVRFTATVAPAHGGTPSGTVQFRVDGADFGAAVALSGGSATSPALSTLTLGDHTVTAVYSGSTDHTGSTSAAVTFRVREPLKATTTTSTVDPSTAVYGEPVTLGATVSTATGTPTGEVVFTVEGHEVGRAGVSPDGTAGTTVADLPVGSNPVVATYRGDDVFGASAASPRTVTVGKAAVDVTLDASDSSTVTGEAVGLTATVAVRAPGGGAPDGTVQLLVDGNPVGAPVDVVNGAAAFPPLTTLTAGTHTLRAAYSGSSRYAAGADQRTQDVSPADTTVALVANPSPSVQDENVRLTASVVAAAPGSGAPTGTVTFLSGGDPIGSAPLEASASGSTAVLDLDDLPPGTHQLVATYDGDADYRGAASAPTSHTVIAGTAVAATATELSSSANPATYGDAVRFRAEVTTADGVPSGTVQFSLDGTDLGAPVAVDGDGVALSEAVTSAEPGDHTVIASFVGAPGFSGSGAILTQTVEIGSVDLDLTSSDTDAGVGDDVTFTVAVTAPGAGATPTGSVQIVIDGRPSGPALTLEDGTATSPALATLTPGEHTVTAVYSGDLRYGAATAELTQRVLRLGTTTALALDRSQTTYGDPVTATATVTASDDHLGAPTGTVTFTVDGQPVATGTLVAGAGGVSTATVTLASPGAGNHTVRAVFAGGAKFEGSTSGNKPVAVAKRATSVSTAPAVLSLTPLAVPLGVLRATVTAGSTPLAGVPVEFKVGAKVVCTSTTNESGLAVCSAAAYLLQLTLNGGYVATFQGDANHLSSTARGAILK</sequence>
<feature type="domain" description="Bacterial Ig-like" evidence="1">
    <location>
        <begin position="1102"/>
        <end position="1192"/>
    </location>
</feature>
<keyword evidence="3" id="KW-1185">Reference proteome</keyword>
<feature type="domain" description="Bacterial Ig-like" evidence="1">
    <location>
        <begin position="609"/>
        <end position="694"/>
    </location>
</feature>
<protein>
    <submittedName>
        <fullName evidence="2">Fibronectin type III domain protein</fullName>
    </submittedName>
</protein>
<dbReference type="EMBL" id="CP009896">
    <property type="protein sequence ID" value="AIY16711.1"/>
    <property type="molecule type" value="Genomic_DNA"/>
</dbReference>
<feature type="domain" description="Bacterial Ig-like" evidence="1">
    <location>
        <begin position="906"/>
        <end position="993"/>
    </location>
</feature>
<feature type="domain" description="Bacterial Ig-like" evidence="1">
    <location>
        <begin position="1002"/>
        <end position="1090"/>
    </location>
</feature>
<feature type="domain" description="Bacterial Ig-like" evidence="1">
    <location>
        <begin position="705"/>
        <end position="792"/>
    </location>
</feature>
<evidence type="ECO:0000259" key="1">
    <source>
        <dbReference type="Pfam" id="PF16640"/>
    </source>
</evidence>
<reference evidence="2 3" key="1">
    <citation type="journal article" date="2015" name="Genome Announc.">
        <title>Complete Genome Sequence of Steroid-Transforming Nocardioides simplex VKM Ac-2033D.</title>
        <authorList>
            <person name="Shtratnikova V.Y."/>
            <person name="Schelkunov M.I."/>
            <person name="Pekov Y.A."/>
            <person name="Fokina V.V."/>
            <person name="Logacheva M.D."/>
            <person name="Sokolov S.L."/>
            <person name="Bragin E.Y."/>
            <person name="Ashapkin V.V."/>
            <person name="Donova M.V."/>
        </authorList>
    </citation>
    <scope>NUCLEOTIDE SEQUENCE [LARGE SCALE GENOMIC DNA]</scope>
    <source>
        <strain evidence="2 3">VKM Ac-2033D</strain>
    </source>
</reference>
<proteinExistence type="predicted"/>
<dbReference type="KEGG" id="psim:KR76_07910"/>
<gene>
    <name evidence="2" type="ORF">KR76_07910</name>
</gene>
<organism evidence="2 3">
    <name type="scientific">Nocardioides simplex</name>
    <name type="common">Arthrobacter simplex</name>
    <dbReference type="NCBI Taxonomy" id="2045"/>
    <lineage>
        <taxon>Bacteria</taxon>
        <taxon>Bacillati</taxon>
        <taxon>Actinomycetota</taxon>
        <taxon>Actinomycetes</taxon>
        <taxon>Propionibacteriales</taxon>
        <taxon>Nocardioidaceae</taxon>
        <taxon>Pimelobacter</taxon>
    </lineage>
</organism>
<dbReference type="Proteomes" id="UP000030300">
    <property type="component" value="Chromosome"/>
</dbReference>
<dbReference type="InterPro" id="IPR008964">
    <property type="entry name" value="Invasin/intimin_cell_adhesion"/>
</dbReference>
<dbReference type="eggNOG" id="COG2373">
    <property type="taxonomic scope" value="Bacteria"/>
</dbReference>
<evidence type="ECO:0000313" key="3">
    <source>
        <dbReference type="Proteomes" id="UP000030300"/>
    </source>
</evidence>
<dbReference type="STRING" id="2045.KR76_07910"/>
<dbReference type="Gene3D" id="2.60.40.10">
    <property type="entry name" value="Immunoglobulins"/>
    <property type="match status" value="8"/>
</dbReference>
<dbReference type="SUPFAM" id="SSF49373">
    <property type="entry name" value="Invasin/intimin cell-adhesion fragments"/>
    <property type="match status" value="1"/>
</dbReference>
<dbReference type="GeneID" id="96612973"/>
<evidence type="ECO:0000313" key="2">
    <source>
        <dbReference type="EMBL" id="AIY16711.1"/>
    </source>
</evidence>
<name>A0A0A1DH81_NOCSI</name>
<dbReference type="OrthoDB" id="3801057at2"/>
<dbReference type="InterPro" id="IPR032109">
    <property type="entry name" value="Big_3_5"/>
</dbReference>
<dbReference type="InterPro" id="IPR013783">
    <property type="entry name" value="Ig-like_fold"/>
</dbReference>
<dbReference type="RefSeq" id="WP_038677587.1">
    <property type="nucleotide sequence ID" value="NZ_BJMC01000017.1"/>
</dbReference>
<dbReference type="HOGENOM" id="CLU_262119_0_0_11"/>